<dbReference type="Proteomes" id="UP000606786">
    <property type="component" value="Unassembled WGS sequence"/>
</dbReference>
<reference evidence="1" key="1">
    <citation type="submission" date="2020-11" db="EMBL/GenBank/DDBJ databases">
        <authorList>
            <person name="Whitehead M."/>
        </authorList>
    </citation>
    <scope>NUCLEOTIDE SEQUENCE</scope>
    <source>
        <strain evidence="1">EGII</strain>
    </source>
</reference>
<evidence type="ECO:0000313" key="1">
    <source>
        <dbReference type="EMBL" id="CAD7012774.1"/>
    </source>
</evidence>
<dbReference type="EMBL" id="CAJHJT010000056">
    <property type="protein sequence ID" value="CAD7012774.1"/>
    <property type="molecule type" value="Genomic_DNA"/>
</dbReference>
<name>A0A811VCN8_CERCA</name>
<gene>
    <name evidence="1" type="ORF">CCAP1982_LOCUS20877</name>
</gene>
<organism evidence="1 2">
    <name type="scientific">Ceratitis capitata</name>
    <name type="common">Mediterranean fruit fly</name>
    <name type="synonym">Tephritis capitata</name>
    <dbReference type="NCBI Taxonomy" id="7213"/>
    <lineage>
        <taxon>Eukaryota</taxon>
        <taxon>Metazoa</taxon>
        <taxon>Ecdysozoa</taxon>
        <taxon>Arthropoda</taxon>
        <taxon>Hexapoda</taxon>
        <taxon>Insecta</taxon>
        <taxon>Pterygota</taxon>
        <taxon>Neoptera</taxon>
        <taxon>Endopterygota</taxon>
        <taxon>Diptera</taxon>
        <taxon>Brachycera</taxon>
        <taxon>Muscomorpha</taxon>
        <taxon>Tephritoidea</taxon>
        <taxon>Tephritidae</taxon>
        <taxon>Ceratitis</taxon>
        <taxon>Ceratitis</taxon>
    </lineage>
</organism>
<keyword evidence="2" id="KW-1185">Reference proteome</keyword>
<accession>A0A811VCN8</accession>
<comment type="caution">
    <text evidence="1">The sequence shown here is derived from an EMBL/GenBank/DDBJ whole genome shotgun (WGS) entry which is preliminary data.</text>
</comment>
<evidence type="ECO:0000313" key="2">
    <source>
        <dbReference type="Proteomes" id="UP000606786"/>
    </source>
</evidence>
<sequence length="232" mass="26356">MINISKSIGLSKAAENKTMDDRRGARPKIASAVTKRQFFISEHLGTVSHMYYLNFLTVKINRNKFLSQLVPIFIQRLHSTSPFLQKQHRLSPPSDINKCKQNFAAILLSHQRNLSFYLKIIKKTLMNAAYLRRIQKAARKVQYIGGRLLGQRMHRALQTANLDSRRCKNALNLAEISLHARKYAFAVNRHANKGCNHKKSTKNGAALSILSTSKILKSLFDRPPSLNNLPHG</sequence>
<protein>
    <submittedName>
        <fullName evidence="1">(Mediterranean fruit fly) hypothetical protein</fullName>
    </submittedName>
</protein>
<dbReference type="AlphaFoldDB" id="A0A811VCN8"/>
<proteinExistence type="predicted"/>